<keyword evidence="4" id="KW-1185">Reference proteome</keyword>
<dbReference type="InterPro" id="IPR011701">
    <property type="entry name" value="MFS"/>
</dbReference>
<dbReference type="GO" id="GO:0022857">
    <property type="term" value="F:transmembrane transporter activity"/>
    <property type="evidence" value="ECO:0007669"/>
    <property type="project" value="InterPro"/>
</dbReference>
<evidence type="ECO:0000313" key="4">
    <source>
        <dbReference type="Proteomes" id="UP000835052"/>
    </source>
</evidence>
<feature type="transmembrane region" description="Helical" evidence="2">
    <location>
        <begin position="530"/>
        <end position="550"/>
    </location>
</feature>
<evidence type="ECO:0000256" key="1">
    <source>
        <dbReference type="SAM" id="Coils"/>
    </source>
</evidence>
<protein>
    <recommendedName>
        <fullName evidence="5">Major facilitator superfamily (MFS) profile domain-containing protein</fullName>
    </recommendedName>
</protein>
<dbReference type="PANTHER" id="PTHR45757:SF17">
    <property type="entry name" value="MAJOR FACILITATOR SUPERFAMILY (MFS) PROFILE DOMAIN-CONTAINING PROTEIN"/>
    <property type="match status" value="1"/>
</dbReference>
<feature type="transmembrane region" description="Helical" evidence="2">
    <location>
        <begin position="94"/>
        <end position="114"/>
    </location>
</feature>
<dbReference type="Proteomes" id="UP000835052">
    <property type="component" value="Unassembled WGS sequence"/>
</dbReference>
<organism evidence="3 4">
    <name type="scientific">Caenorhabditis auriculariae</name>
    <dbReference type="NCBI Taxonomy" id="2777116"/>
    <lineage>
        <taxon>Eukaryota</taxon>
        <taxon>Metazoa</taxon>
        <taxon>Ecdysozoa</taxon>
        <taxon>Nematoda</taxon>
        <taxon>Chromadorea</taxon>
        <taxon>Rhabditida</taxon>
        <taxon>Rhabditina</taxon>
        <taxon>Rhabditomorpha</taxon>
        <taxon>Rhabditoidea</taxon>
        <taxon>Rhabditidae</taxon>
        <taxon>Peloderinae</taxon>
        <taxon>Caenorhabditis</taxon>
    </lineage>
</organism>
<feature type="transmembrane region" description="Helical" evidence="2">
    <location>
        <begin position="120"/>
        <end position="142"/>
    </location>
</feature>
<feature type="transmembrane region" description="Helical" evidence="2">
    <location>
        <begin position="622"/>
        <end position="643"/>
    </location>
</feature>
<accession>A0A8S1HNJ1</accession>
<dbReference type="Gene3D" id="1.20.1250.20">
    <property type="entry name" value="MFS general substrate transporter like domains"/>
    <property type="match status" value="2"/>
</dbReference>
<keyword evidence="1" id="KW-0175">Coiled coil</keyword>
<keyword evidence="2" id="KW-0812">Transmembrane</keyword>
<evidence type="ECO:0000313" key="3">
    <source>
        <dbReference type="EMBL" id="CAD6196537.1"/>
    </source>
</evidence>
<dbReference type="OrthoDB" id="2985014at2759"/>
<name>A0A8S1HNJ1_9PELO</name>
<comment type="caution">
    <text evidence="3">The sequence shown here is derived from an EMBL/GenBank/DDBJ whole genome shotgun (WGS) entry which is preliminary data.</text>
</comment>
<feature type="transmembrane region" description="Helical" evidence="2">
    <location>
        <begin position="12"/>
        <end position="37"/>
    </location>
</feature>
<dbReference type="PANTHER" id="PTHR45757">
    <property type="entry name" value="PROTEIN CBG23364-RELATED"/>
    <property type="match status" value="1"/>
</dbReference>
<dbReference type="SUPFAM" id="SSF103473">
    <property type="entry name" value="MFS general substrate transporter"/>
    <property type="match status" value="1"/>
</dbReference>
<gene>
    <name evidence="3" type="ORF">CAUJ_LOCUS12451</name>
</gene>
<feature type="transmembrane region" description="Helical" evidence="2">
    <location>
        <begin position="562"/>
        <end position="583"/>
    </location>
</feature>
<feature type="transmembrane region" description="Helical" evidence="2">
    <location>
        <begin position="186"/>
        <end position="205"/>
    </location>
</feature>
<feature type="transmembrane region" description="Helical" evidence="2">
    <location>
        <begin position="589"/>
        <end position="610"/>
    </location>
</feature>
<proteinExistence type="predicted"/>
<dbReference type="InterPro" id="IPR049813">
    <property type="entry name" value="Elp-1-like_TD"/>
</dbReference>
<feature type="transmembrane region" description="Helical" evidence="2">
    <location>
        <begin position="491"/>
        <end position="510"/>
    </location>
</feature>
<feature type="coiled-coil region" evidence="1">
    <location>
        <begin position="261"/>
        <end position="288"/>
    </location>
</feature>
<feature type="transmembrane region" description="Helical" evidence="2">
    <location>
        <begin position="655"/>
        <end position="675"/>
    </location>
</feature>
<dbReference type="CDD" id="cd21931">
    <property type="entry name" value="TD_EMAP-like"/>
    <property type="match status" value="1"/>
</dbReference>
<feature type="transmembrane region" description="Helical" evidence="2">
    <location>
        <begin position="154"/>
        <end position="174"/>
    </location>
</feature>
<feature type="transmembrane region" description="Helical" evidence="2">
    <location>
        <begin position="67"/>
        <end position="87"/>
    </location>
</feature>
<sequence>MEKPPRSSIYRFIIMLSGFLCLVSINSNHSIINFTFICMRDDMSDVVETNNGTFKSIYDYGENEKSMILAFVGVGTTAAMVPVNYLYIHYGARLPFFIACLVSSFSTIFIPYTAKAGLGYLLFVRFMQGAAYSADFAAIGMIVSRWAPIKETAIFIGILTTFTPVSSIITNFATGHICHSSLGWKWSFYFHAVAGAILAVAWFLIYSDDPSSDVRVSKQELTKIQKHKSAAHLENTTKIPVIRAVALFSVVSRTPTLMAPLTRGEERVAALERLVQAQSEEIRLLRDQQRKSDERFEEILRTISDLTAVVCEVRDVLKCKKSYSDVVAAPTATSPLALAMKAQRALESRSAHEKDLTIVVVGHQEAEQEDLTGCAREILSANNIDPTHIAEVFRHGTKRAGSTRIIKVKLTSRKSYFPIKKALGQSTFGTFARDDLSIEELKEDRRLRQQCHIMNQEVGRKCYVVRDLAIAATNNQSLYAPASLHVPSKTVVLCVWTCAFTELSCLVFVTQYGPLYFSRVLQFNVTETGFWLAVVLVAHLPFRFLVAVISDKTKCMSEMFKIHFFNTLAVGAPGAVLVAFGLVPVEHKYVAIAVLAFLEILLGCNCGGFYKSGTLHTRQFSQIVLSGIQFMKCIALLVGPALYSIFVSNDTNRHQWVHIFGVYCVFMVLATLLSYKILTDRPAPWTEDTEKPTTPEVRYTDVVNKNVF</sequence>
<dbReference type="GO" id="GO:0016020">
    <property type="term" value="C:membrane"/>
    <property type="evidence" value="ECO:0007669"/>
    <property type="project" value="TreeGrafter"/>
</dbReference>
<reference evidence="3" key="1">
    <citation type="submission" date="2020-10" db="EMBL/GenBank/DDBJ databases">
        <authorList>
            <person name="Kikuchi T."/>
        </authorList>
    </citation>
    <scope>NUCLEOTIDE SEQUENCE</scope>
    <source>
        <strain evidence="3">NKZ352</strain>
    </source>
</reference>
<evidence type="ECO:0000256" key="2">
    <source>
        <dbReference type="SAM" id="Phobius"/>
    </source>
</evidence>
<dbReference type="InterPro" id="IPR036259">
    <property type="entry name" value="MFS_trans_sf"/>
</dbReference>
<dbReference type="AlphaFoldDB" id="A0A8S1HNJ1"/>
<evidence type="ECO:0008006" key="5">
    <source>
        <dbReference type="Google" id="ProtNLM"/>
    </source>
</evidence>
<keyword evidence="2" id="KW-1133">Transmembrane helix</keyword>
<dbReference type="Pfam" id="PF07690">
    <property type="entry name" value="MFS_1"/>
    <property type="match status" value="1"/>
</dbReference>
<dbReference type="EMBL" id="CAJGYM010000074">
    <property type="protein sequence ID" value="CAD6196537.1"/>
    <property type="molecule type" value="Genomic_DNA"/>
</dbReference>
<keyword evidence="2" id="KW-0472">Membrane</keyword>